<reference evidence="1 2" key="1">
    <citation type="submission" date="2018-12" db="EMBL/GenBank/DDBJ databases">
        <title>Sequencing of bacterial isolates from soil warming experiment in Harvard Forest, Massachusetts, USA.</title>
        <authorList>
            <person name="Deangelis K."/>
        </authorList>
    </citation>
    <scope>NUCLEOTIDE SEQUENCE [LARGE SCALE GENOMIC DNA]</scope>
    <source>
        <strain evidence="1 2">EB153</strain>
    </source>
</reference>
<organism evidence="1 2">
    <name type="scientific">Edaphobacter aggregans</name>
    <dbReference type="NCBI Taxonomy" id="570835"/>
    <lineage>
        <taxon>Bacteria</taxon>
        <taxon>Pseudomonadati</taxon>
        <taxon>Acidobacteriota</taxon>
        <taxon>Terriglobia</taxon>
        <taxon>Terriglobales</taxon>
        <taxon>Acidobacteriaceae</taxon>
        <taxon>Edaphobacter</taxon>
    </lineage>
</organism>
<dbReference type="PIRSF" id="PIRSF033905">
    <property type="entry name" value="UCP033905"/>
    <property type="match status" value="1"/>
</dbReference>
<evidence type="ECO:0000313" key="2">
    <source>
        <dbReference type="Proteomes" id="UP000269669"/>
    </source>
</evidence>
<dbReference type="InterPro" id="IPR009645">
    <property type="entry name" value="GguC"/>
</dbReference>
<dbReference type="Proteomes" id="UP000269669">
    <property type="component" value="Unassembled WGS sequence"/>
</dbReference>
<dbReference type="SUPFAM" id="SSF56529">
    <property type="entry name" value="FAH"/>
    <property type="match status" value="1"/>
</dbReference>
<dbReference type="RefSeq" id="WP_125486849.1">
    <property type="nucleotide sequence ID" value="NZ_RSDW01000001.1"/>
</dbReference>
<name>A0A3R9QCM1_9BACT</name>
<dbReference type="AlphaFoldDB" id="A0A3R9QCM1"/>
<sequence>MIHLVQITNGSSRRVAVVEEPHLRCLNEVETVYELVQRCLSRSDQFSAQALELAHGEVLDYDAIYTGASDWHLLAPIDVPGIPSRLTISGTGLTHLGSAKERQAMHIATAAKTAEDVTDSMRMFQWGVEGGHPTEGEIGVAPEWFYKGNGSILRSPFEPLTIPGYAEDGGEEGELAGVYVISADGTPYRIGMTAGNEFSDHRFEKRNYLNLAGSKLRTCSLGPELVVGAEFQSVGGEVSIERKEKTIWSKAVATGEDNMCHSLSNLEHHHFKFEGHRQPDDVHVHFFGAHSLSFGDGIALEDGDWMEVRYEGFGRALRNPVIVEVKSQNRPVTVRPLV</sequence>
<dbReference type="EMBL" id="RSDW01000001">
    <property type="protein sequence ID" value="RSL18483.1"/>
    <property type="molecule type" value="Genomic_DNA"/>
</dbReference>
<dbReference type="Gene3D" id="3.90.850.10">
    <property type="entry name" value="Fumarylacetoacetase-like, C-terminal domain"/>
    <property type="match status" value="1"/>
</dbReference>
<protein>
    <recommendedName>
        <fullName evidence="3">GguC protein</fullName>
    </recommendedName>
</protein>
<evidence type="ECO:0000313" key="1">
    <source>
        <dbReference type="EMBL" id="RSL18483.1"/>
    </source>
</evidence>
<dbReference type="InterPro" id="IPR036663">
    <property type="entry name" value="Fumarylacetoacetase_C_sf"/>
</dbReference>
<dbReference type="OrthoDB" id="108649at2"/>
<keyword evidence="2" id="KW-1185">Reference proteome</keyword>
<evidence type="ECO:0008006" key="3">
    <source>
        <dbReference type="Google" id="ProtNLM"/>
    </source>
</evidence>
<accession>A0A3R9QCM1</accession>
<gene>
    <name evidence="1" type="ORF">EDE15_4067</name>
</gene>
<proteinExistence type="predicted"/>
<dbReference type="NCBIfam" id="NF040903">
    <property type="entry name" value="GguC"/>
    <property type="match status" value="1"/>
</dbReference>
<comment type="caution">
    <text evidence="1">The sequence shown here is derived from an EMBL/GenBank/DDBJ whole genome shotgun (WGS) entry which is preliminary data.</text>
</comment>
<dbReference type="GO" id="GO:0003824">
    <property type="term" value="F:catalytic activity"/>
    <property type="evidence" value="ECO:0007669"/>
    <property type="project" value="InterPro"/>
</dbReference>